<organism evidence="6 7">
    <name type="scientific">Psilocybe cyanescens</name>
    <dbReference type="NCBI Taxonomy" id="93625"/>
    <lineage>
        <taxon>Eukaryota</taxon>
        <taxon>Fungi</taxon>
        <taxon>Dikarya</taxon>
        <taxon>Basidiomycota</taxon>
        <taxon>Agaricomycotina</taxon>
        <taxon>Agaricomycetes</taxon>
        <taxon>Agaricomycetidae</taxon>
        <taxon>Agaricales</taxon>
        <taxon>Agaricineae</taxon>
        <taxon>Strophariaceae</taxon>
        <taxon>Psilocybe</taxon>
    </lineage>
</organism>
<feature type="compositionally biased region" description="Low complexity" evidence="4">
    <location>
        <begin position="837"/>
        <end position="853"/>
    </location>
</feature>
<evidence type="ECO:0000259" key="5">
    <source>
        <dbReference type="Pfam" id="PF17120"/>
    </source>
</evidence>
<feature type="compositionally biased region" description="Polar residues" evidence="4">
    <location>
        <begin position="1"/>
        <end position="10"/>
    </location>
</feature>
<dbReference type="STRING" id="93625.A0A409X242"/>
<dbReference type="InterPro" id="IPR019775">
    <property type="entry name" value="WD40_repeat_CS"/>
</dbReference>
<protein>
    <recommendedName>
        <fullName evidence="5">WDR59/RTC1-like RING zinc finger domain-containing protein</fullName>
    </recommendedName>
</protein>
<dbReference type="PANTHER" id="PTHR46170">
    <property type="entry name" value="GATOR COMPLEX PROTEIN WDR59"/>
    <property type="match status" value="1"/>
</dbReference>
<dbReference type="InParanoid" id="A0A409X242"/>
<accession>A0A409X242</accession>
<dbReference type="InterPro" id="IPR049567">
    <property type="entry name" value="WDR59-like"/>
</dbReference>
<evidence type="ECO:0000313" key="6">
    <source>
        <dbReference type="EMBL" id="PPQ84826.1"/>
    </source>
</evidence>
<feature type="compositionally biased region" description="Basic and acidic residues" evidence="4">
    <location>
        <begin position="43"/>
        <end position="54"/>
    </location>
</feature>
<feature type="compositionally biased region" description="Low complexity" evidence="4">
    <location>
        <begin position="1209"/>
        <end position="1218"/>
    </location>
</feature>
<dbReference type="FunCoup" id="A0A409X242">
    <property type="interactions" value="216"/>
</dbReference>
<feature type="compositionally biased region" description="Polar residues" evidence="4">
    <location>
        <begin position="1192"/>
        <end position="1208"/>
    </location>
</feature>
<dbReference type="PROSITE" id="PS50294">
    <property type="entry name" value="WD_REPEATS_REGION"/>
    <property type="match status" value="1"/>
</dbReference>
<dbReference type="InterPro" id="IPR036322">
    <property type="entry name" value="WD40_repeat_dom_sf"/>
</dbReference>
<dbReference type="GO" id="GO:0035591">
    <property type="term" value="F:signaling adaptor activity"/>
    <property type="evidence" value="ECO:0007669"/>
    <property type="project" value="TreeGrafter"/>
</dbReference>
<dbReference type="GO" id="GO:0034198">
    <property type="term" value="P:cellular response to amino acid starvation"/>
    <property type="evidence" value="ECO:0007669"/>
    <property type="project" value="TreeGrafter"/>
</dbReference>
<dbReference type="InterPro" id="IPR049566">
    <property type="entry name" value="WDR59_RTC1-like_RING_Znf"/>
</dbReference>
<feature type="repeat" description="WD" evidence="3">
    <location>
        <begin position="317"/>
        <end position="359"/>
    </location>
</feature>
<dbReference type="GO" id="GO:0035859">
    <property type="term" value="C:Seh1-associated complex"/>
    <property type="evidence" value="ECO:0007669"/>
    <property type="project" value="TreeGrafter"/>
</dbReference>
<name>A0A409X242_PSICY</name>
<feature type="region of interest" description="Disordered" evidence="4">
    <location>
        <begin position="1140"/>
        <end position="1224"/>
    </location>
</feature>
<evidence type="ECO:0000256" key="2">
    <source>
        <dbReference type="ARBA" id="ARBA00022737"/>
    </source>
</evidence>
<sequence>MSGFRSSSPPRSKAESHSNINFPIESALAVRRPSWTPSITESEDTRHRSKHSEENLNALSDWGGSVPGLLKSRRPSFPPPITEAYQRARKPRVEPEESPEALRAGAGGSQPASEGKSLYSSWEINVKDLVGDAVGNMSISPASRDIVLAARRGLFIIDLDYPLRIPRFLPQGGTWDVADVQWNPHPSHAQYIVSTSSEKLQVLIWNLRLGGKTSIEHILKSHYRAITDINWHTSECDIVVSTGIDSWVWAWDLREPNKPIFGLSAFKGNPNVFSAAGGTQVKWNYQDGNLLASSHSNEVLIWDRRVRGADTIPLTQIRAHASKIYGIDWSRTSHNEIVTCSLDKSIKTWDINAINSVNPEPKSCIRTTYPVWRARNLPFGEGILSLPQRGETTLEMYAKDDPHAPIEVFEGHSDVVKEFVWRKGDQDDFQLITWSKDRTLRFWPIDGEAMQKVGHVPEVVRGRSKLTRSEMENHDTFRNPPDMEVKETYSAISAPVGNRGILAEVRASHPSKGTYPITRAFEQHPSSRVDDENATPTLTNRRSIAFVAGRSVGGTMSKGGTGIKNAAQLDQLTWLASVKVGSKRGSSSGGGSHGASRAPSRLRSGSRPRSGPDRSVSEIGGRQRSASLSRGMDDRKEADNNQSLQDEITTVLTKLAASKIKLEKHDLTKKRTCTLGLHGPWGEKSSVFIRVTFIFPRDYPYGSHPHGTPAVELERNPLISMRARTYILKHLRRIRERKRPCLEACLRFLLFADEGHTDQDLMDSESSSDDDQPPGKKSRDITISLLRNNKNLAEPRTSQGAFGPNGELICFFRAPPRIVRNVLRDLTGAGNKEAEEPATPQTQEQPQLQPQQQKKSYFQSPALVSDAVRRLGLAATDRTVQPIDPRRPEAELNILRAMTNLLTMPQQQARRDPESKQPEEVPKNYALLASRRSTVFLTSTRDFTGADQKVTLDYIFVADSLAVVCDTNADVARRHGRFDHERIFKTLATLFNQSESGKKERESSFTSDSLAAQVIKQLYSDLVIEKDVQMLAMIAMLVLQTEHGATVHVHPSMGRRKESFTPVPHVTIPSRFGGMDYFSLTKAINPTSPISPAWPRLPSPVTAPLAPSVSSSNSSRGSWSSLFNTGSAVRQFMNGVQDTFKDGLTTPTETMSTTPSLDIQHGASRSAEKLPRGQDTAAYDPRRKRIRKESSFHSPSLVSKSWNDGVGTSSKMTSSFSSAGHKNPSSNLFMTEKRTIVFEPPIYEETAPPLFDADLIGRFKLNVYAYSELLFRWQMYHKRLELLKAVNQRDVTPTIKTELHSIGLHRICIRPDCKMMIPEKSHTCQYCGASCSMPACTVCRLPVKGLSRTCLSCSHVTHISCWNSLEVTVPICPSGCGCFCTGSDGPFTRPSTRLGLTPPTSTLLFASDTLP</sequence>
<dbReference type="OrthoDB" id="311712at2759"/>
<evidence type="ECO:0000313" key="7">
    <source>
        <dbReference type="Proteomes" id="UP000283269"/>
    </source>
</evidence>
<dbReference type="InterPro" id="IPR015943">
    <property type="entry name" value="WD40/YVTN_repeat-like_dom_sf"/>
</dbReference>
<feature type="compositionally biased region" description="Acidic residues" evidence="4">
    <location>
        <begin position="760"/>
        <end position="772"/>
    </location>
</feature>
<feature type="compositionally biased region" description="Low complexity" evidence="4">
    <location>
        <begin position="594"/>
        <end position="609"/>
    </location>
</feature>
<dbReference type="Gene3D" id="2.130.10.10">
    <property type="entry name" value="YVTN repeat-like/Quinoprotein amine dehydrogenase"/>
    <property type="match status" value="1"/>
</dbReference>
<feature type="region of interest" description="Disordered" evidence="4">
    <location>
        <begin position="1"/>
        <end position="115"/>
    </location>
</feature>
<dbReference type="InterPro" id="IPR001680">
    <property type="entry name" value="WD40_rpt"/>
</dbReference>
<dbReference type="Pfam" id="PF17120">
    <property type="entry name" value="zf-RING_16"/>
    <property type="match status" value="1"/>
</dbReference>
<evidence type="ECO:0000256" key="1">
    <source>
        <dbReference type="ARBA" id="ARBA00022574"/>
    </source>
</evidence>
<dbReference type="EMBL" id="NHYD01002801">
    <property type="protein sequence ID" value="PPQ84826.1"/>
    <property type="molecule type" value="Genomic_DNA"/>
</dbReference>
<evidence type="ECO:0000256" key="4">
    <source>
        <dbReference type="SAM" id="MobiDB-lite"/>
    </source>
</evidence>
<gene>
    <name evidence="6" type="ORF">CVT25_015120</name>
</gene>
<dbReference type="SMART" id="SM00320">
    <property type="entry name" value="WD40"/>
    <property type="match status" value="5"/>
</dbReference>
<feature type="compositionally biased region" description="Low complexity" evidence="4">
    <location>
        <begin position="1145"/>
        <end position="1156"/>
    </location>
</feature>
<keyword evidence="2" id="KW-0677">Repeat</keyword>
<dbReference type="GO" id="GO:0005774">
    <property type="term" value="C:vacuolar membrane"/>
    <property type="evidence" value="ECO:0007669"/>
    <property type="project" value="TreeGrafter"/>
</dbReference>
<evidence type="ECO:0000256" key="3">
    <source>
        <dbReference type="PROSITE-ProRule" id="PRU00221"/>
    </source>
</evidence>
<keyword evidence="1 3" id="KW-0853">WD repeat</keyword>
<feature type="region of interest" description="Disordered" evidence="4">
    <location>
        <begin position="581"/>
        <end position="642"/>
    </location>
</feature>
<dbReference type="PROSITE" id="PS50082">
    <property type="entry name" value="WD_REPEATS_2"/>
    <property type="match status" value="1"/>
</dbReference>
<dbReference type="PROSITE" id="PS00678">
    <property type="entry name" value="WD_REPEATS_1"/>
    <property type="match status" value="2"/>
</dbReference>
<proteinExistence type="predicted"/>
<comment type="caution">
    <text evidence="6">The sequence shown here is derived from an EMBL/GenBank/DDBJ whole genome shotgun (WGS) entry which is preliminary data.</text>
</comment>
<dbReference type="Proteomes" id="UP000283269">
    <property type="component" value="Unassembled WGS sequence"/>
</dbReference>
<feature type="region of interest" description="Disordered" evidence="4">
    <location>
        <begin position="832"/>
        <end position="857"/>
    </location>
</feature>
<feature type="region of interest" description="Disordered" evidence="4">
    <location>
        <begin position="759"/>
        <end position="779"/>
    </location>
</feature>
<dbReference type="CDD" id="cd16488">
    <property type="entry name" value="mRING-H2-C3H3C2_Mio-like"/>
    <property type="match status" value="1"/>
</dbReference>
<dbReference type="SUPFAM" id="SSF50978">
    <property type="entry name" value="WD40 repeat-like"/>
    <property type="match status" value="1"/>
</dbReference>
<keyword evidence="7" id="KW-1185">Reference proteome</keyword>
<dbReference type="GO" id="GO:1904263">
    <property type="term" value="P:positive regulation of TORC1 signaling"/>
    <property type="evidence" value="ECO:0007669"/>
    <property type="project" value="TreeGrafter"/>
</dbReference>
<dbReference type="PANTHER" id="PTHR46170:SF1">
    <property type="entry name" value="GATOR COMPLEX PROTEIN WDR59"/>
    <property type="match status" value="1"/>
</dbReference>
<feature type="domain" description="WDR59/RTC1-like RING zinc finger" evidence="5">
    <location>
        <begin position="1335"/>
        <end position="1381"/>
    </location>
</feature>
<reference evidence="6 7" key="1">
    <citation type="journal article" date="2018" name="Evol. Lett.">
        <title>Horizontal gene cluster transfer increased hallucinogenic mushroom diversity.</title>
        <authorList>
            <person name="Reynolds H.T."/>
            <person name="Vijayakumar V."/>
            <person name="Gluck-Thaler E."/>
            <person name="Korotkin H.B."/>
            <person name="Matheny P.B."/>
            <person name="Slot J.C."/>
        </authorList>
    </citation>
    <scope>NUCLEOTIDE SEQUENCE [LARGE SCALE GENOMIC DNA]</scope>
    <source>
        <strain evidence="6 7">2631</strain>
    </source>
</reference>